<name>A0AAQ4FIN3_AMBAM</name>
<evidence type="ECO:0008006" key="5">
    <source>
        <dbReference type="Google" id="ProtNLM"/>
    </source>
</evidence>
<feature type="chain" id="PRO_5042864551" description="Secreted protein" evidence="2">
    <location>
        <begin position="25"/>
        <end position="2322"/>
    </location>
</feature>
<dbReference type="EMBL" id="JARKHS020002567">
    <property type="protein sequence ID" value="KAK8786633.1"/>
    <property type="molecule type" value="Genomic_DNA"/>
</dbReference>
<feature type="signal peptide" evidence="2">
    <location>
        <begin position="1"/>
        <end position="24"/>
    </location>
</feature>
<organism evidence="3 4">
    <name type="scientific">Amblyomma americanum</name>
    <name type="common">Lone star tick</name>
    <dbReference type="NCBI Taxonomy" id="6943"/>
    <lineage>
        <taxon>Eukaryota</taxon>
        <taxon>Metazoa</taxon>
        <taxon>Ecdysozoa</taxon>
        <taxon>Arthropoda</taxon>
        <taxon>Chelicerata</taxon>
        <taxon>Arachnida</taxon>
        <taxon>Acari</taxon>
        <taxon>Parasitiformes</taxon>
        <taxon>Ixodida</taxon>
        <taxon>Ixodoidea</taxon>
        <taxon>Ixodidae</taxon>
        <taxon>Amblyomminae</taxon>
        <taxon>Amblyomma</taxon>
    </lineage>
</organism>
<gene>
    <name evidence="3" type="ORF">V5799_023591</name>
</gene>
<feature type="region of interest" description="Disordered" evidence="1">
    <location>
        <begin position="2255"/>
        <end position="2280"/>
    </location>
</feature>
<reference evidence="3 4" key="1">
    <citation type="journal article" date="2023" name="Arcadia Sci">
        <title>De novo assembly of a long-read Amblyomma americanum tick genome.</title>
        <authorList>
            <person name="Chou S."/>
            <person name="Poskanzer K.E."/>
            <person name="Rollins M."/>
            <person name="Thuy-Boun P.S."/>
        </authorList>
    </citation>
    <scope>NUCLEOTIDE SEQUENCE [LARGE SCALE GENOMIC DNA]</scope>
    <source>
        <strain evidence="3">F_SG_1</strain>
        <tissue evidence="3">Salivary glands</tissue>
    </source>
</reference>
<evidence type="ECO:0000256" key="2">
    <source>
        <dbReference type="SAM" id="SignalP"/>
    </source>
</evidence>
<sequence length="2322" mass="255280">MPRHSPFLLFQLLLLTGYHLPVSSTCRPVPQSCGASWFLDGCGCSSDHLCAPLPILDTFDLRAWQHATLSADEDTYIKHSDFTAPLGHGTVHEMPRHSPFLLFQVLLLTGYHLPVSSTCRPVPQSCGASWFLDGCGCSSDHLCAPLPILDTFDLRAWQHATLSADEDTYIKHSDFTAPLGHGTVHEMPRHSPFLLFQVLLLTGYHLPVSSTCRPVPQSCGASWFLDGCGCSSDHLCAPLPILDTFDLRAWQHATLSADEDTYIKHSDFTAPLGHGTVHEMPRHSPFLLFQVLLLTGYHLPVSSTCRPVPQSCGASWFLDGCGCSSDHLCAPLPILDTFDLRAWQHATLSADEDTYIKHSDFTAPLGHGTVHEMPRHSPFLLFQVLLLTGYHLPVSSTCRPVPQSCGASWFLDGCGCSSDHLCAPLLILDTFDLRAWQHATLSADEDTYIKHSDFTAPLGHGTVHEMPRHSPFLLFQVLLLTGYHLPVSSTCRPVPQSCGASWFLDGCGCSSDHLCAPLPILDTFDLRAWQHATLSADEDTHIKHSDFTAPLGHGTVHEMPRHSPFLLFQVLLLTGYHLPVSSTCRPVPQSCGASWFPDGCGCSSDHLCAPLPILDTFDLRAWQHSTFSADEDTYIKHSDFTAPLGHGTVHEMPRHSPFLLFQVLLLTGYHLPVSSTCRPVPQSCGASWFLDGCGCSSDHLCAPLPILDTFDLRAWQHATLSADEDTYIKHSDFTAPLGHGTVHEMPRHSPFLLFQVLLLTGYHLPVSSTCRPVPQSCGASWFLDGCGCSSDHLCAPLPILDTFDLRAWQHATLSADEDTHIKHSDFTAPLGHGTVHEMPRHSPFLLFQVLLLTGYHLPVSSTCRPVPQSCGASWFPDGCGCSSDHLCAPLPILDTFDLRAWQHSTLSADEDTYIKHSDFTAPLGHGTVHEMPRHSPFLLFQVLLLTGYHLPVSSTCRPVSQSCGASWFLDGCGCSSDHLCAPLLILDTFDLRAWQHATLSADEDTYIKHSDFTAPLGHGTVHEMPRHSPFLLFQVLLLTGYHLPVSSTCRPVSQSCGASWFLDGCGCSSDHLCAPLLILDTFDLRAWQHATLSADEDTYIKHSDFTAPLGHGTVHEMPRHSPFLLFQVLLLTGYHLPVSSTCRPVPQSCGASWFLDGCGCSSDHLCAPLPILDTFDLRAWQHATLSADEDTYIKHSDFTAPLGHGTVHEMPRHSPFLLFQVLLLTGYHLPVSSTCRPVPQSCGASWFLDGCGCSSDHLCAPLPILDTFDLRAWQHATLSADEDTHIKHSDFTAPLGHGTVHEMPRHSPFLLFQVLLLTGYHLPVSSTCRPVPQSCGASWFPDGCGCSSDHLCAPLPILDTFDLRAWQHSTFSADEDTYIKHSDFTAPLGHGTVHEMPRHSPFLLFQVLLLTGYHLPVSSTCRPVPQSCGASWFLDGCGCSSDHLCAPLLILDTFDLRAWQHATLSADEDTYIKHSDFTAPLGHGTVHEMPRHSPFLLFQVLLLTGYHLPVSSTCRPVSQSCGASWFLDGCGCSSDHLCAPLLILDTFDLRAWQHATLSADEDTYIKHSDFTAPLGHGTVHEMPRHSPFLLFQVLLLTGYHLPVSSTCRPVSQSCGASWFLDGCGCSSDHLCAPLLILDTFDLRAWQHATLSADEDTYIKHSDFTAPLGHGTVHEMPRHSPFLLFQVLLLTGYHLPVSSTCRPVPQSCGASWFLDGCGCSSDHLCAPLPILDTFDLRAWQHATLSADEDTYIKHSDFTAPLGHGTVHEMPRHSPFLLFQVLLLTGYHLPVSSTCRPVPQSCGASWFLDGCGCSSDHLCAPLPILDTFDLRAWQHATLSADEDTYIKHSDFTAPLGHGTVHEMPRHSPFLLFQVLLLTGYHLPVSSTCRPVPQSCGASWFLDGCGCSSDHLCAPLPILDTFDLRAWQHATLSADEDTYIKHSDFTAPLGHGTVHEMPRHSPFLLFQVLLLTGYHLPVSSTCRPVPQSCGASWFLDGCGCSSDHLCAPLPILDTFDLRAWQHATLSADEDTYIKHSDFTAPLGHGTVHEMPRHSPFLLFQVLLLTGYHLPVSSTCRPVPQSCGASWFLDGCGCSSDHLCAPLPILDTFDLRAWQHATLSADEDTYIKHSDFTAPLGHGTVHEMPRHSPFLLFQVLLLTGYHLPVSSTCRPVPQSCGASWFLDGCGCSSDHLCAPLPILDTFDLRAWQHATLSADEDTYIKHSDFTAPLGHGTVHEMPRHSPFLLFQICGALELPAEEKPKTAAGEPKEKPGSPHPRPRLAPAVPVQSCPVPESLLTWSNWGPVRSCTRVRALVIKNLLKIMRRLV</sequence>
<protein>
    <recommendedName>
        <fullName evidence="5">Secreted protein</fullName>
    </recommendedName>
</protein>
<accession>A0AAQ4FIN3</accession>
<dbReference type="Proteomes" id="UP001321473">
    <property type="component" value="Unassembled WGS sequence"/>
</dbReference>
<keyword evidence="2" id="KW-0732">Signal</keyword>
<evidence type="ECO:0000256" key="1">
    <source>
        <dbReference type="SAM" id="MobiDB-lite"/>
    </source>
</evidence>
<evidence type="ECO:0000313" key="4">
    <source>
        <dbReference type="Proteomes" id="UP001321473"/>
    </source>
</evidence>
<evidence type="ECO:0000313" key="3">
    <source>
        <dbReference type="EMBL" id="KAK8786633.1"/>
    </source>
</evidence>
<feature type="compositionally biased region" description="Basic and acidic residues" evidence="1">
    <location>
        <begin position="2255"/>
        <end position="2268"/>
    </location>
</feature>
<keyword evidence="4" id="KW-1185">Reference proteome</keyword>
<proteinExistence type="predicted"/>
<comment type="caution">
    <text evidence="3">The sequence shown here is derived from an EMBL/GenBank/DDBJ whole genome shotgun (WGS) entry which is preliminary data.</text>
</comment>